<gene>
    <name evidence="2" type="ORF">GWI33_013835</name>
</gene>
<reference evidence="2" key="1">
    <citation type="submission" date="2020-08" db="EMBL/GenBank/DDBJ databases">
        <title>Genome sequencing and assembly of the red palm weevil Rhynchophorus ferrugineus.</title>
        <authorList>
            <person name="Dias G.B."/>
            <person name="Bergman C.M."/>
            <person name="Manee M."/>
        </authorList>
    </citation>
    <scope>NUCLEOTIDE SEQUENCE</scope>
    <source>
        <strain evidence="2">AA-2017</strain>
        <tissue evidence="2">Whole larva</tissue>
    </source>
</reference>
<name>A0A834I6A3_RHYFE</name>
<feature type="region of interest" description="Disordered" evidence="1">
    <location>
        <begin position="61"/>
        <end position="87"/>
    </location>
</feature>
<dbReference type="Proteomes" id="UP000625711">
    <property type="component" value="Unassembled WGS sequence"/>
</dbReference>
<comment type="caution">
    <text evidence="2">The sequence shown here is derived from an EMBL/GenBank/DDBJ whole genome shotgun (WGS) entry which is preliminary data.</text>
</comment>
<organism evidence="2 3">
    <name type="scientific">Rhynchophorus ferrugineus</name>
    <name type="common">Red palm weevil</name>
    <name type="synonym">Curculio ferrugineus</name>
    <dbReference type="NCBI Taxonomy" id="354439"/>
    <lineage>
        <taxon>Eukaryota</taxon>
        <taxon>Metazoa</taxon>
        <taxon>Ecdysozoa</taxon>
        <taxon>Arthropoda</taxon>
        <taxon>Hexapoda</taxon>
        <taxon>Insecta</taxon>
        <taxon>Pterygota</taxon>
        <taxon>Neoptera</taxon>
        <taxon>Endopterygota</taxon>
        <taxon>Coleoptera</taxon>
        <taxon>Polyphaga</taxon>
        <taxon>Cucujiformia</taxon>
        <taxon>Curculionidae</taxon>
        <taxon>Dryophthorinae</taxon>
        <taxon>Rhynchophorus</taxon>
    </lineage>
</organism>
<evidence type="ECO:0000256" key="1">
    <source>
        <dbReference type="SAM" id="MobiDB-lite"/>
    </source>
</evidence>
<sequence>MGKLCSKWVPGLHAVNKIQEHVDDYGLWFAIYKSNKPDILYRYVTVNETWIHRFSPESKRSSTEWTASDETRLMRPKAQQTPGELEAGKIKTMAKIH</sequence>
<keyword evidence="3" id="KW-1185">Reference proteome</keyword>
<dbReference type="OrthoDB" id="8189655at2759"/>
<dbReference type="EMBL" id="JAACXV010013411">
    <property type="protein sequence ID" value="KAF7273457.1"/>
    <property type="molecule type" value="Genomic_DNA"/>
</dbReference>
<protein>
    <submittedName>
        <fullName evidence="2">Uncharacterized protein</fullName>
    </submittedName>
</protein>
<evidence type="ECO:0000313" key="3">
    <source>
        <dbReference type="Proteomes" id="UP000625711"/>
    </source>
</evidence>
<accession>A0A834I6A3</accession>
<evidence type="ECO:0000313" key="2">
    <source>
        <dbReference type="EMBL" id="KAF7273457.1"/>
    </source>
</evidence>
<dbReference type="AlphaFoldDB" id="A0A834I6A3"/>
<proteinExistence type="predicted"/>